<organism evidence="1">
    <name type="scientific">Rhizophora mucronata</name>
    <name type="common">Asiatic mangrove</name>
    <dbReference type="NCBI Taxonomy" id="61149"/>
    <lineage>
        <taxon>Eukaryota</taxon>
        <taxon>Viridiplantae</taxon>
        <taxon>Streptophyta</taxon>
        <taxon>Embryophyta</taxon>
        <taxon>Tracheophyta</taxon>
        <taxon>Spermatophyta</taxon>
        <taxon>Magnoliopsida</taxon>
        <taxon>eudicotyledons</taxon>
        <taxon>Gunneridae</taxon>
        <taxon>Pentapetalae</taxon>
        <taxon>rosids</taxon>
        <taxon>fabids</taxon>
        <taxon>Malpighiales</taxon>
        <taxon>Rhizophoraceae</taxon>
        <taxon>Rhizophora</taxon>
    </lineage>
</organism>
<evidence type="ECO:0000313" key="1">
    <source>
        <dbReference type="EMBL" id="MBX70034.1"/>
    </source>
</evidence>
<name>A0A2P2QT34_RHIMU</name>
<reference evidence="1" key="1">
    <citation type="submission" date="2018-02" db="EMBL/GenBank/DDBJ databases">
        <title>Rhizophora mucronata_Transcriptome.</title>
        <authorList>
            <person name="Meera S.P."/>
            <person name="Sreeshan A."/>
            <person name="Augustine A."/>
        </authorList>
    </citation>
    <scope>NUCLEOTIDE SEQUENCE</scope>
    <source>
        <tissue evidence="1">Leaf</tissue>
    </source>
</reference>
<sequence length="14" mass="1538">MVCIGTIFIHTMAT</sequence>
<dbReference type="EMBL" id="GGEC01089550">
    <property type="protein sequence ID" value="MBX70034.1"/>
    <property type="molecule type" value="Transcribed_RNA"/>
</dbReference>
<protein>
    <submittedName>
        <fullName evidence="1">Uncharacterized protein</fullName>
    </submittedName>
</protein>
<proteinExistence type="predicted"/>
<accession>A0A2P2QT34</accession>